<keyword evidence="5 6" id="KW-0413">Isomerase</keyword>
<evidence type="ECO:0000313" key="12">
    <source>
        <dbReference type="Proteomes" id="UP000075304"/>
    </source>
</evidence>
<feature type="binding site" evidence="6">
    <location>
        <position position="334"/>
    </location>
    <ligand>
        <name>Mn(2+)</name>
        <dbReference type="ChEBI" id="CHEBI:29035"/>
        <label>1</label>
    </ligand>
</feature>
<feature type="binding site" evidence="6">
    <location>
        <position position="292"/>
    </location>
    <ligand>
        <name>Mn(2+)</name>
        <dbReference type="ChEBI" id="CHEBI:29035"/>
        <label>2</label>
    </ligand>
</feature>
<dbReference type="OMA" id="SGHWEMM"/>
<dbReference type="InterPro" id="IPR024052">
    <property type="entry name" value="Phosphopentomutase_DeoB_cap_sf"/>
</dbReference>
<evidence type="ECO:0000256" key="3">
    <source>
        <dbReference type="ARBA" id="ARBA00022723"/>
    </source>
</evidence>
<dbReference type="GO" id="GO:0006015">
    <property type="term" value="P:5-phosphoribose 1-diphosphate biosynthetic process"/>
    <property type="evidence" value="ECO:0007669"/>
    <property type="project" value="UniProtKB-UniPathway"/>
</dbReference>
<feature type="binding site" evidence="6">
    <location>
        <position position="333"/>
    </location>
    <ligand>
        <name>Mn(2+)</name>
        <dbReference type="ChEBI" id="CHEBI:29035"/>
        <label>1</label>
    </ligand>
</feature>
<evidence type="ECO:0000313" key="9">
    <source>
        <dbReference type="EMBL" id="KYC65390.1"/>
    </source>
</evidence>
<dbReference type="GO" id="GO:0030145">
    <property type="term" value="F:manganese ion binding"/>
    <property type="evidence" value="ECO:0007669"/>
    <property type="project" value="UniProtKB-UniRule"/>
</dbReference>
<dbReference type="PATRIC" id="fig|1398.25.peg.2167"/>
<dbReference type="InterPro" id="IPR017850">
    <property type="entry name" value="Alkaline_phosphatase_core_sf"/>
</dbReference>
<dbReference type="Pfam" id="PF01676">
    <property type="entry name" value="Metalloenzyme"/>
    <property type="match status" value="1"/>
</dbReference>
<keyword evidence="4 6" id="KW-0464">Manganese</keyword>
<dbReference type="Gene3D" id="3.30.70.1250">
    <property type="entry name" value="Phosphopentomutase"/>
    <property type="match status" value="1"/>
</dbReference>
<dbReference type="GO" id="GO:0005829">
    <property type="term" value="C:cytosol"/>
    <property type="evidence" value="ECO:0007669"/>
    <property type="project" value="TreeGrafter"/>
</dbReference>
<keyword evidence="2 6" id="KW-0963">Cytoplasm</keyword>
<comment type="subcellular location">
    <subcellularLocation>
        <location evidence="6">Cytoplasm</location>
    </subcellularLocation>
</comment>
<protein>
    <recommendedName>
        <fullName evidence="6 7">Phosphopentomutase</fullName>
        <ecNumber evidence="6 7">5.4.2.7</ecNumber>
    </recommendedName>
    <alternativeName>
        <fullName evidence="6">Phosphodeoxyribomutase</fullName>
    </alternativeName>
</protein>
<feature type="binding site" evidence="6">
    <location>
        <position position="297"/>
    </location>
    <ligand>
        <name>Mn(2+)</name>
        <dbReference type="ChEBI" id="CHEBI:29035"/>
        <label>2</label>
    </ligand>
</feature>
<dbReference type="Gene3D" id="3.40.720.10">
    <property type="entry name" value="Alkaline Phosphatase, subunit A"/>
    <property type="match status" value="1"/>
</dbReference>
<dbReference type="Proteomes" id="UP000075288">
    <property type="component" value="Unassembled WGS sequence"/>
</dbReference>
<dbReference type="UniPathway" id="UPA00087">
    <property type="reaction ID" value="UER00173"/>
</dbReference>
<evidence type="ECO:0000256" key="1">
    <source>
        <dbReference type="ARBA" id="ARBA00010373"/>
    </source>
</evidence>
<dbReference type="CDD" id="cd16009">
    <property type="entry name" value="PPM"/>
    <property type="match status" value="1"/>
</dbReference>
<dbReference type="PANTHER" id="PTHR21110">
    <property type="entry name" value="PHOSPHOPENTOMUTASE"/>
    <property type="match status" value="1"/>
</dbReference>
<dbReference type="EC" id="5.4.2.7" evidence="6 7"/>
<dbReference type="GO" id="GO:0043094">
    <property type="term" value="P:metabolic compound salvage"/>
    <property type="evidence" value="ECO:0007669"/>
    <property type="project" value="UniProtKB-UniRule"/>
</dbReference>
<comment type="catalytic activity">
    <reaction evidence="6">
        <text>2-deoxy-alpha-D-ribose 1-phosphate = 2-deoxy-D-ribose 5-phosphate</text>
        <dbReference type="Rhea" id="RHEA:27658"/>
        <dbReference type="ChEBI" id="CHEBI:57259"/>
        <dbReference type="ChEBI" id="CHEBI:62877"/>
        <dbReference type="EC" id="5.4.2.7"/>
    </reaction>
</comment>
<comment type="function">
    <text evidence="6">Isomerase that catalyzes the conversion of deoxy-ribose 1-phosphate (dRib-1-P) and ribose 1-phosphate (Rib-1-P) to deoxy-ribose 5-phosphate (dRib-5-P) and ribose 5-phosphate (Rib-5-P), respectively.</text>
</comment>
<comment type="similarity">
    <text evidence="1 6">Belongs to the phosphopentomutase family.</text>
</comment>
<feature type="binding site" evidence="6">
    <location>
        <position position="345"/>
    </location>
    <ligand>
        <name>Mn(2+)</name>
        <dbReference type="ChEBI" id="CHEBI:29035"/>
        <label>2</label>
    </ligand>
</feature>
<dbReference type="AlphaFoldDB" id="A0A150K734"/>
<organism evidence="9 11">
    <name type="scientific">Heyndrickxia coagulans</name>
    <name type="common">Weizmannia coagulans</name>
    <dbReference type="NCBI Taxonomy" id="1398"/>
    <lineage>
        <taxon>Bacteria</taxon>
        <taxon>Bacillati</taxon>
        <taxon>Bacillota</taxon>
        <taxon>Bacilli</taxon>
        <taxon>Bacillales</taxon>
        <taxon>Bacillaceae</taxon>
        <taxon>Heyndrickxia</taxon>
    </lineage>
</organism>
<comment type="caution">
    <text evidence="9">The sequence shown here is derived from an EMBL/GenBank/DDBJ whole genome shotgun (WGS) entry which is preliminary data.</text>
</comment>
<dbReference type="FunFam" id="3.30.70.1250:FF:000001">
    <property type="entry name" value="Phosphopentomutase"/>
    <property type="match status" value="1"/>
</dbReference>
<dbReference type="Proteomes" id="UP000075304">
    <property type="component" value="Unassembled WGS sequence"/>
</dbReference>
<keyword evidence="3 6" id="KW-0479">Metal-binding</keyword>
<comment type="cofactor">
    <cofactor evidence="6">
        <name>Mn(2+)</name>
        <dbReference type="ChEBI" id="CHEBI:29035"/>
    </cofactor>
    <text evidence="6">Binds 2 manganese ions.</text>
</comment>
<dbReference type="GO" id="GO:0000287">
    <property type="term" value="F:magnesium ion binding"/>
    <property type="evidence" value="ECO:0007669"/>
    <property type="project" value="UniProtKB-UniRule"/>
</dbReference>
<sequence>MMAEKFKRVSIIVLDSVGIGEAPDAEKYGDEGCDTLGHIAEKMNGLNVPNMAAMGLSNIRPENPLVGVPVQEHPKAFFTKMQEISAGKDSMDGHWEMMGLPVTSPLHTFPEGFPDELIKKIEDFSGRKVLWNKPASGTEIIKQFGERQMETGELIVYTSGDSVLQIAAHEEIIPLEELYKICEYARGLTIDEPYRIGRVIARPYVGTSADNFTRTSNRKDFTLEPTEETVMDFIKDSGLDSIAIGKINDIFSGHGITKGFHTESNMDGMDKLVDELKKPFHGLCFTNLVDFDAKYGHRRDPIRYGQAIEAFDKRLDEVLPELSEEDLLIITADHGNDPAFKGTDHTREFVPLLVYSPRFKEGRALPVRQTFADLGATVAENFGVRAPKIGTSFLNELR</sequence>
<dbReference type="NCBIfam" id="TIGR01696">
    <property type="entry name" value="deoB"/>
    <property type="match status" value="1"/>
</dbReference>
<evidence type="ECO:0000313" key="11">
    <source>
        <dbReference type="Proteomes" id="UP000075288"/>
    </source>
</evidence>
<feature type="binding site" evidence="6">
    <location>
        <position position="15"/>
    </location>
    <ligand>
        <name>Mn(2+)</name>
        <dbReference type="ChEBI" id="CHEBI:29035"/>
        <label>1</label>
    </ligand>
</feature>
<dbReference type="HAMAP" id="MF_00740">
    <property type="entry name" value="Phosphopentomut"/>
    <property type="match status" value="1"/>
</dbReference>
<accession>A0A150K734</accession>
<dbReference type="InterPro" id="IPR010045">
    <property type="entry name" value="DeoB"/>
</dbReference>
<dbReference type="GO" id="GO:0008973">
    <property type="term" value="F:phosphopentomutase activity"/>
    <property type="evidence" value="ECO:0007669"/>
    <property type="project" value="UniProtKB-UniRule"/>
</dbReference>
<evidence type="ECO:0000256" key="2">
    <source>
        <dbReference type="ARBA" id="ARBA00022490"/>
    </source>
</evidence>
<name>A0A150K734_HEYCO</name>
<proteinExistence type="inferred from homology"/>
<comment type="pathway">
    <text evidence="6">Carbohydrate degradation; 2-deoxy-D-ribose 1-phosphate degradation; D-glyceraldehyde 3-phosphate and acetaldehyde from 2-deoxy-alpha-D-ribose 1-phosphate: step 1/2.</text>
</comment>
<dbReference type="NCBIfam" id="NF003766">
    <property type="entry name" value="PRK05362.1"/>
    <property type="match status" value="1"/>
</dbReference>
<dbReference type="SUPFAM" id="SSF53649">
    <property type="entry name" value="Alkaline phosphatase-like"/>
    <property type="match status" value="1"/>
</dbReference>
<evidence type="ECO:0000256" key="5">
    <source>
        <dbReference type="ARBA" id="ARBA00023235"/>
    </source>
</evidence>
<evidence type="ECO:0000256" key="4">
    <source>
        <dbReference type="ARBA" id="ARBA00023211"/>
    </source>
</evidence>
<feature type="domain" description="Metalloenzyme" evidence="8">
    <location>
        <begin position="7"/>
        <end position="385"/>
    </location>
</feature>
<comment type="catalytic activity">
    <reaction evidence="6">
        <text>alpha-D-ribose 1-phosphate = D-ribose 5-phosphate</text>
        <dbReference type="Rhea" id="RHEA:18793"/>
        <dbReference type="ChEBI" id="CHEBI:57720"/>
        <dbReference type="ChEBI" id="CHEBI:78346"/>
        <dbReference type="EC" id="5.4.2.7"/>
    </reaction>
</comment>
<evidence type="ECO:0000256" key="7">
    <source>
        <dbReference type="NCBIfam" id="TIGR01696"/>
    </source>
</evidence>
<dbReference type="PIRSF" id="PIRSF001491">
    <property type="entry name" value="Ppentomutase"/>
    <property type="match status" value="1"/>
</dbReference>
<dbReference type="InterPro" id="IPR006124">
    <property type="entry name" value="Metalloenzyme"/>
</dbReference>
<dbReference type="GO" id="GO:0006018">
    <property type="term" value="P:2-deoxyribose 1-phosphate catabolic process"/>
    <property type="evidence" value="ECO:0007669"/>
    <property type="project" value="UniProtKB-UniRule"/>
</dbReference>
<dbReference type="SUPFAM" id="SSF143856">
    <property type="entry name" value="DeoB insert domain-like"/>
    <property type="match status" value="1"/>
</dbReference>
<evidence type="ECO:0000259" key="8">
    <source>
        <dbReference type="Pfam" id="PF01676"/>
    </source>
</evidence>
<dbReference type="EMBL" id="LQYI01000034">
    <property type="protein sequence ID" value="KYC71260.1"/>
    <property type="molecule type" value="Genomic_DNA"/>
</dbReference>
<dbReference type="EMBL" id="LQYG01000017">
    <property type="protein sequence ID" value="KYC65390.1"/>
    <property type="molecule type" value="Genomic_DNA"/>
</dbReference>
<reference evidence="11 12" key="1">
    <citation type="submission" date="2016-01" db="EMBL/GenBank/DDBJ databases">
        <title>Genome Sequences of Twelve Sporeforming Bacillus Species Isolated from Foods.</title>
        <authorList>
            <person name="Berendsen E.M."/>
            <person name="Wells-Bennik M.H."/>
            <person name="Krawcyk A.O."/>
            <person name="De Jong A."/>
            <person name="Holsappel S."/>
            <person name="Eijlander R.T."/>
            <person name="Kuipers O.P."/>
        </authorList>
    </citation>
    <scope>NUCLEOTIDE SEQUENCE [LARGE SCALE GENOMIC DNA]</scope>
    <source>
        <strain evidence="9 11">B4098</strain>
        <strain evidence="10 12">B4099</strain>
    </source>
</reference>
<dbReference type="PANTHER" id="PTHR21110:SF0">
    <property type="entry name" value="PHOSPHOPENTOMUTASE"/>
    <property type="match status" value="1"/>
</dbReference>
<evidence type="ECO:0000256" key="6">
    <source>
        <dbReference type="HAMAP-Rule" id="MF_00740"/>
    </source>
</evidence>
<evidence type="ECO:0000313" key="10">
    <source>
        <dbReference type="EMBL" id="KYC71260.1"/>
    </source>
</evidence>
<dbReference type="GO" id="GO:0009117">
    <property type="term" value="P:nucleotide metabolic process"/>
    <property type="evidence" value="ECO:0007669"/>
    <property type="project" value="UniProtKB-UniRule"/>
</dbReference>
<gene>
    <name evidence="6" type="primary">deoB</name>
    <name evidence="9" type="ORF">B4098_1652</name>
    <name evidence="10" type="ORF">B4099_1864</name>
</gene>